<dbReference type="SUPFAM" id="SSF103196">
    <property type="entry name" value="Roadblock/LC7 domain"/>
    <property type="match status" value="1"/>
</dbReference>
<dbReference type="RefSeq" id="WP_193912186.1">
    <property type="nucleotide sequence ID" value="NZ_PRDL01000001.1"/>
</dbReference>
<dbReference type="Proteomes" id="UP000652567">
    <property type="component" value="Unassembled WGS sequence"/>
</dbReference>
<reference evidence="2" key="1">
    <citation type="submission" date="2018-07" db="EMBL/GenBank/DDBJ databases">
        <title>Genome assembly of strain Ka43.</title>
        <authorList>
            <person name="Kukolya J."/>
            <person name="Nagy I."/>
            <person name="Horvath B."/>
            <person name="Toth A."/>
        </authorList>
    </citation>
    <scope>NUCLEOTIDE SEQUENCE</scope>
    <source>
        <strain evidence="2">KB43</strain>
    </source>
</reference>
<dbReference type="EMBL" id="PRDL01000001">
    <property type="protein sequence ID" value="MBE8719093.1"/>
    <property type="molecule type" value="Genomic_DNA"/>
</dbReference>
<protein>
    <submittedName>
        <fullName evidence="2">Roadblock/LC7 domain-containing protein</fullName>
    </submittedName>
</protein>
<dbReference type="Pfam" id="PF03259">
    <property type="entry name" value="Robl_LC7"/>
    <property type="match status" value="1"/>
</dbReference>
<dbReference type="Gene3D" id="3.30.450.30">
    <property type="entry name" value="Dynein light chain 2a, cytoplasmic"/>
    <property type="match status" value="1"/>
</dbReference>
<gene>
    <name evidence="2" type="ORF">C4F51_18095</name>
</gene>
<evidence type="ECO:0000313" key="2">
    <source>
        <dbReference type="EMBL" id="MBE8719093.1"/>
    </source>
</evidence>
<evidence type="ECO:0000259" key="1">
    <source>
        <dbReference type="SMART" id="SM00960"/>
    </source>
</evidence>
<proteinExistence type="predicted"/>
<dbReference type="AlphaFoldDB" id="A0A928V5D6"/>
<feature type="domain" description="Roadblock/LAMTOR2" evidence="1">
    <location>
        <begin position="11"/>
        <end position="105"/>
    </location>
</feature>
<accession>A0A928V5D6</accession>
<sequence length="126" mass="13662">MSSDADLRNRLQPLFARYAENDAIEVIALATTDGFPVYSINQGAEHFAEDTLSAAASTLHSVSNAVTRQILGKGFKITFIEAEQGNVAFVALTLSGRDYVLVMSARESLNIASLRLLINRLAKEMG</sequence>
<name>A0A928V5D6_9GAMM</name>
<evidence type="ECO:0000313" key="3">
    <source>
        <dbReference type="Proteomes" id="UP000652567"/>
    </source>
</evidence>
<comment type="caution">
    <text evidence="2">The sequence shown here is derived from an EMBL/GenBank/DDBJ whole genome shotgun (WGS) entry which is preliminary data.</text>
</comment>
<dbReference type="SMART" id="SM00960">
    <property type="entry name" value="Robl_LC7"/>
    <property type="match status" value="1"/>
</dbReference>
<dbReference type="InterPro" id="IPR004942">
    <property type="entry name" value="Roadblock/LAMTOR2_dom"/>
</dbReference>
<organism evidence="2 3">
    <name type="scientific">Cellvibrio polysaccharolyticus</name>
    <dbReference type="NCBI Taxonomy" id="2082724"/>
    <lineage>
        <taxon>Bacteria</taxon>
        <taxon>Pseudomonadati</taxon>
        <taxon>Pseudomonadota</taxon>
        <taxon>Gammaproteobacteria</taxon>
        <taxon>Cellvibrionales</taxon>
        <taxon>Cellvibrionaceae</taxon>
        <taxon>Cellvibrio</taxon>
    </lineage>
</organism>
<keyword evidence="3" id="KW-1185">Reference proteome</keyword>